<feature type="non-terminal residue" evidence="2">
    <location>
        <position position="170"/>
    </location>
</feature>
<dbReference type="AlphaFoldDB" id="A0A6J4TW39"/>
<sequence length="170" mass="18364">DGFHEHERSRPGGGGRSRSRRGPPGPADVGHHQGGTAAQRRDLDHLRGDDRPPPGRAEPPHPSECGRGVLHSRGRDDLPDRRRGARRPGRFVRVRAARRAPHLLERGHRAGHAVDRDHPVGARGLFRRPRCPAGGGRGDARGAGRAGGAERAKRHRPCALGPSAVRATRL</sequence>
<accession>A0A6J4TW39</accession>
<feature type="compositionally biased region" description="Basic and acidic residues" evidence="1">
    <location>
        <begin position="102"/>
        <end position="120"/>
    </location>
</feature>
<reference evidence="2" key="1">
    <citation type="submission" date="2020-02" db="EMBL/GenBank/DDBJ databases">
        <authorList>
            <person name="Meier V. D."/>
        </authorList>
    </citation>
    <scope>NUCLEOTIDE SEQUENCE</scope>
    <source>
        <strain evidence="2">AVDCRST_MAG59</strain>
    </source>
</reference>
<proteinExistence type="predicted"/>
<feature type="region of interest" description="Disordered" evidence="1">
    <location>
        <begin position="1"/>
        <end position="170"/>
    </location>
</feature>
<feature type="compositionally biased region" description="Basic residues" evidence="1">
    <location>
        <begin position="83"/>
        <end position="101"/>
    </location>
</feature>
<dbReference type="EMBL" id="CADCWF010000004">
    <property type="protein sequence ID" value="CAA9533755.1"/>
    <property type="molecule type" value="Genomic_DNA"/>
</dbReference>
<organism evidence="2">
    <name type="scientific">uncultured Thermomicrobiales bacterium</name>
    <dbReference type="NCBI Taxonomy" id="1645740"/>
    <lineage>
        <taxon>Bacteria</taxon>
        <taxon>Pseudomonadati</taxon>
        <taxon>Thermomicrobiota</taxon>
        <taxon>Thermomicrobia</taxon>
        <taxon>Thermomicrobiales</taxon>
        <taxon>environmental samples</taxon>
    </lineage>
</organism>
<gene>
    <name evidence="2" type="ORF">AVDCRST_MAG59-81</name>
</gene>
<evidence type="ECO:0000313" key="2">
    <source>
        <dbReference type="EMBL" id="CAA9533755.1"/>
    </source>
</evidence>
<feature type="compositionally biased region" description="Basic and acidic residues" evidence="1">
    <location>
        <begin position="39"/>
        <end position="61"/>
    </location>
</feature>
<protein>
    <submittedName>
        <fullName evidence="2">Uncharacterized protein</fullName>
    </submittedName>
</protein>
<feature type="non-terminal residue" evidence="2">
    <location>
        <position position="1"/>
    </location>
</feature>
<feature type="compositionally biased region" description="Basic and acidic residues" evidence="1">
    <location>
        <begin position="1"/>
        <end position="10"/>
    </location>
</feature>
<name>A0A6J4TW39_9BACT</name>
<feature type="compositionally biased region" description="Basic and acidic residues" evidence="1">
    <location>
        <begin position="73"/>
        <end position="82"/>
    </location>
</feature>
<evidence type="ECO:0000256" key="1">
    <source>
        <dbReference type="SAM" id="MobiDB-lite"/>
    </source>
</evidence>